<protein>
    <recommendedName>
        <fullName evidence="3">F-box domain-containing protein</fullName>
    </recommendedName>
</protein>
<gene>
    <name evidence="1" type="ORF">P154DRAFT_283241</name>
</gene>
<dbReference type="AlphaFoldDB" id="A0A6A5W7P4"/>
<evidence type="ECO:0008006" key="3">
    <source>
        <dbReference type="Google" id="ProtNLM"/>
    </source>
</evidence>
<sequence length="276" mass="32140">MSCFLDLPGEVRDQIYAYFLQEPVQPRYHGVMIISERYVKFHLPLRPYWALLRTCRQMERDLWESIRHLTAKNEMNYLLNLTFSHGWPYFGLNWVEFPALSPLVNSITVNVDLRLREPFREAHVETIPHEHELTHLLGQEPGNIVEQLFDYLAMLLKTLARLMLNRNTGSGQLYTELITLNFRTPTVLVSPNSMSLVLRVQQRAPVAKEEAKEFDRMVRGTLKATVRKFGAFDARNCGTLFPLIQIGSLRFATEGQVWGQGNNMVLAEDDFQWLHY</sequence>
<dbReference type="EMBL" id="ML977614">
    <property type="protein sequence ID" value="KAF1997377.1"/>
    <property type="molecule type" value="Genomic_DNA"/>
</dbReference>
<accession>A0A6A5W7P4</accession>
<keyword evidence="2" id="KW-1185">Reference proteome</keyword>
<evidence type="ECO:0000313" key="2">
    <source>
        <dbReference type="Proteomes" id="UP000799779"/>
    </source>
</evidence>
<reference evidence="1" key="1">
    <citation type="journal article" date="2020" name="Stud. Mycol.">
        <title>101 Dothideomycetes genomes: a test case for predicting lifestyles and emergence of pathogens.</title>
        <authorList>
            <person name="Haridas S."/>
            <person name="Albert R."/>
            <person name="Binder M."/>
            <person name="Bloem J."/>
            <person name="Labutti K."/>
            <person name="Salamov A."/>
            <person name="Andreopoulos B."/>
            <person name="Baker S."/>
            <person name="Barry K."/>
            <person name="Bills G."/>
            <person name="Bluhm B."/>
            <person name="Cannon C."/>
            <person name="Castanera R."/>
            <person name="Culley D."/>
            <person name="Daum C."/>
            <person name="Ezra D."/>
            <person name="Gonzalez J."/>
            <person name="Henrissat B."/>
            <person name="Kuo A."/>
            <person name="Liang C."/>
            <person name="Lipzen A."/>
            <person name="Lutzoni F."/>
            <person name="Magnuson J."/>
            <person name="Mondo S."/>
            <person name="Nolan M."/>
            <person name="Ohm R."/>
            <person name="Pangilinan J."/>
            <person name="Park H.-J."/>
            <person name="Ramirez L."/>
            <person name="Alfaro M."/>
            <person name="Sun H."/>
            <person name="Tritt A."/>
            <person name="Yoshinaga Y."/>
            <person name="Zwiers L.-H."/>
            <person name="Turgeon B."/>
            <person name="Goodwin S."/>
            <person name="Spatafora J."/>
            <person name="Crous P."/>
            <person name="Grigoriev I."/>
        </authorList>
    </citation>
    <scope>NUCLEOTIDE SEQUENCE</scope>
    <source>
        <strain evidence="1">CBS 123094</strain>
    </source>
</reference>
<evidence type="ECO:0000313" key="1">
    <source>
        <dbReference type="EMBL" id="KAF1997377.1"/>
    </source>
</evidence>
<proteinExistence type="predicted"/>
<organism evidence="1 2">
    <name type="scientific">Amniculicola lignicola CBS 123094</name>
    <dbReference type="NCBI Taxonomy" id="1392246"/>
    <lineage>
        <taxon>Eukaryota</taxon>
        <taxon>Fungi</taxon>
        <taxon>Dikarya</taxon>
        <taxon>Ascomycota</taxon>
        <taxon>Pezizomycotina</taxon>
        <taxon>Dothideomycetes</taxon>
        <taxon>Pleosporomycetidae</taxon>
        <taxon>Pleosporales</taxon>
        <taxon>Amniculicolaceae</taxon>
        <taxon>Amniculicola</taxon>
    </lineage>
</organism>
<dbReference type="Proteomes" id="UP000799779">
    <property type="component" value="Unassembled WGS sequence"/>
</dbReference>
<name>A0A6A5W7P4_9PLEO</name>
<dbReference type="OrthoDB" id="3733501at2759"/>